<proteinExistence type="predicted"/>
<protein>
    <submittedName>
        <fullName evidence="1">Uncharacterized protein</fullName>
    </submittedName>
</protein>
<sequence length="275" mass="31323">MSEVWSYFGAEASGKTTLGFSAIQLFADGIMVHFDFDLGRDRAIWRFPKAVQERIKSVKFPEVPTWTLGSGAITQSWANFERTYEMALNDPQVRVLFVDTGTQMHRLNADEYLENYVRKNKPGRHQLMQIEYRFPNNRTRAKIMAAREAQKLLVISHYERPVYVEQFVQHPDGSMGKESVDTGQKECSGFGDVGYASDQHLQLFLRNMNLDLETGKVMIDPGTGKPFPKARLVQFARFIKPNPPSIFGLEVPEPSMDRLMKMVEMVKATSMEGVG</sequence>
<dbReference type="EMBL" id="MT141568">
    <property type="protein sequence ID" value="QJA67276.1"/>
    <property type="molecule type" value="Genomic_DNA"/>
</dbReference>
<evidence type="ECO:0000313" key="1">
    <source>
        <dbReference type="EMBL" id="QJA67276.1"/>
    </source>
</evidence>
<gene>
    <name evidence="1" type="ORF">MM415B00258_0025</name>
</gene>
<accession>A0A6M3JBS5</accession>
<name>A0A6M3JBS5_9ZZZZ</name>
<organism evidence="1">
    <name type="scientific">viral metagenome</name>
    <dbReference type="NCBI Taxonomy" id="1070528"/>
    <lineage>
        <taxon>unclassified sequences</taxon>
        <taxon>metagenomes</taxon>
        <taxon>organismal metagenomes</taxon>
    </lineage>
</organism>
<dbReference type="AlphaFoldDB" id="A0A6M3JBS5"/>
<reference evidence="1" key="1">
    <citation type="submission" date="2020-03" db="EMBL/GenBank/DDBJ databases">
        <title>The deep terrestrial virosphere.</title>
        <authorList>
            <person name="Holmfeldt K."/>
            <person name="Nilsson E."/>
            <person name="Simone D."/>
            <person name="Lopez-Fernandez M."/>
            <person name="Wu X."/>
            <person name="de Brujin I."/>
            <person name="Lundin D."/>
            <person name="Andersson A."/>
            <person name="Bertilsson S."/>
            <person name="Dopson M."/>
        </authorList>
    </citation>
    <scope>NUCLEOTIDE SEQUENCE</scope>
    <source>
        <strain evidence="1">MM415B00258</strain>
    </source>
</reference>